<dbReference type="Proteomes" id="UP000257136">
    <property type="component" value="Unassembled WGS sequence"/>
</dbReference>
<dbReference type="PROSITE" id="PS51898">
    <property type="entry name" value="TYR_RECOMBINASE"/>
    <property type="match status" value="1"/>
</dbReference>
<gene>
    <name evidence="5" type="ORF">C8P67_11493</name>
</gene>
<dbReference type="SUPFAM" id="SSF56349">
    <property type="entry name" value="DNA breaking-rejoining enzymes"/>
    <property type="match status" value="1"/>
</dbReference>
<organism evidence="5 6">
    <name type="scientific">Flavobacterium aquicola</name>
    <dbReference type="NCBI Taxonomy" id="1682742"/>
    <lineage>
        <taxon>Bacteria</taxon>
        <taxon>Pseudomonadati</taxon>
        <taxon>Bacteroidota</taxon>
        <taxon>Flavobacteriia</taxon>
        <taxon>Flavobacteriales</taxon>
        <taxon>Flavobacteriaceae</taxon>
        <taxon>Flavobacterium</taxon>
    </lineage>
</organism>
<dbReference type="Gene3D" id="1.10.443.10">
    <property type="entry name" value="Intergrase catalytic core"/>
    <property type="match status" value="1"/>
</dbReference>
<dbReference type="EMBL" id="QUNI01000014">
    <property type="protein sequence ID" value="REG92992.1"/>
    <property type="molecule type" value="Genomic_DNA"/>
</dbReference>
<dbReference type="Pfam" id="PF17293">
    <property type="entry name" value="Arm-DNA-bind_5"/>
    <property type="match status" value="1"/>
</dbReference>
<dbReference type="PANTHER" id="PTHR30349:SF64">
    <property type="entry name" value="PROPHAGE INTEGRASE INTD-RELATED"/>
    <property type="match status" value="1"/>
</dbReference>
<keyword evidence="2" id="KW-0238">DNA-binding</keyword>
<dbReference type="GO" id="GO:0003677">
    <property type="term" value="F:DNA binding"/>
    <property type="evidence" value="ECO:0007669"/>
    <property type="project" value="UniProtKB-KW"/>
</dbReference>
<accession>A0A3E0E3Y3</accession>
<dbReference type="OrthoDB" id="9806835at2"/>
<dbReference type="RefSeq" id="WP_115814734.1">
    <property type="nucleotide sequence ID" value="NZ_QUNI01000014.1"/>
</dbReference>
<dbReference type="Pfam" id="PF00589">
    <property type="entry name" value="Phage_integrase"/>
    <property type="match status" value="1"/>
</dbReference>
<protein>
    <submittedName>
        <fullName evidence="5">Site-specific recombinase XerD</fullName>
    </submittedName>
</protein>
<dbReference type="PANTHER" id="PTHR30349">
    <property type="entry name" value="PHAGE INTEGRASE-RELATED"/>
    <property type="match status" value="1"/>
</dbReference>
<proteinExistence type="inferred from homology"/>
<dbReference type="InterPro" id="IPR013762">
    <property type="entry name" value="Integrase-like_cat_sf"/>
</dbReference>
<dbReference type="InterPro" id="IPR010998">
    <property type="entry name" value="Integrase_recombinase_N"/>
</dbReference>
<evidence type="ECO:0000256" key="3">
    <source>
        <dbReference type="ARBA" id="ARBA00023172"/>
    </source>
</evidence>
<dbReference type="AlphaFoldDB" id="A0A3E0E3Y3"/>
<dbReference type="CDD" id="cd01185">
    <property type="entry name" value="INTN1_C_like"/>
    <property type="match status" value="1"/>
</dbReference>
<dbReference type="InterPro" id="IPR035386">
    <property type="entry name" value="Arm-DNA-bind_5"/>
</dbReference>
<evidence type="ECO:0000256" key="2">
    <source>
        <dbReference type="ARBA" id="ARBA00023125"/>
    </source>
</evidence>
<evidence type="ECO:0000256" key="1">
    <source>
        <dbReference type="ARBA" id="ARBA00008857"/>
    </source>
</evidence>
<dbReference type="GO" id="GO:0015074">
    <property type="term" value="P:DNA integration"/>
    <property type="evidence" value="ECO:0007669"/>
    <property type="project" value="InterPro"/>
</dbReference>
<dbReference type="InterPro" id="IPR050090">
    <property type="entry name" value="Tyrosine_recombinase_XerCD"/>
</dbReference>
<keyword evidence="6" id="KW-1185">Reference proteome</keyword>
<evidence type="ECO:0000313" key="6">
    <source>
        <dbReference type="Proteomes" id="UP000257136"/>
    </source>
</evidence>
<sequence length="397" mass="46740">MNKTRYTPVFNRKKQLNTLGKALIQIECYLNGKNKYFSTQIYVEPNYWNNKTRTIKTDYPNAIKLNKQIAETIRNFENFELDKINAGKIFNLGMLTDFFKGNSVNSFTEFMEQEIEKMNLTEATKKNHRTTLARLKEFKKVIYFEDITFELLNDFDVFLRKIKITYKDAPPKKLMQNTIWKYFKNMKTYVNLAINKDLMNVQQYPFRKFKVKQGDSNKVFLTPEEIDQMQDLVLTGENIKHQYIKDLFMYSVYTGLRFSDVLSMQKRELVTIGGNTWLIKKMEKTDENVRIPIYTIFNGKPMEIISKYNRFNTVFCFEQITNQYANRTLKTLAGLAGINKTITFHTARHTTATYLLYKGVSVTTVQKILGHKKLATTQIYGHIMDNTIEKELIAVNF</sequence>
<dbReference type="Pfam" id="PF13102">
    <property type="entry name" value="Phage_int_SAM_5"/>
    <property type="match status" value="1"/>
</dbReference>
<name>A0A3E0E3Y3_9FLAO</name>
<comment type="similarity">
    <text evidence="1">Belongs to the 'phage' integrase family.</text>
</comment>
<dbReference type="InterPro" id="IPR002104">
    <property type="entry name" value="Integrase_catalytic"/>
</dbReference>
<keyword evidence="3" id="KW-0233">DNA recombination</keyword>
<reference evidence="5 6" key="1">
    <citation type="submission" date="2018-08" db="EMBL/GenBank/DDBJ databases">
        <title>Genomic Encyclopedia of Archaeal and Bacterial Type Strains, Phase II (KMG-II): from individual species to whole genera.</title>
        <authorList>
            <person name="Goeker M."/>
        </authorList>
    </citation>
    <scope>NUCLEOTIDE SEQUENCE [LARGE SCALE GENOMIC DNA]</scope>
    <source>
        <strain evidence="5 6">DSM 100880</strain>
    </source>
</reference>
<evidence type="ECO:0000259" key="4">
    <source>
        <dbReference type="PROSITE" id="PS51898"/>
    </source>
</evidence>
<feature type="domain" description="Tyr recombinase" evidence="4">
    <location>
        <begin position="216"/>
        <end position="393"/>
    </location>
</feature>
<dbReference type="InterPro" id="IPR025269">
    <property type="entry name" value="SAM-like_dom"/>
</dbReference>
<dbReference type="GO" id="GO:0006310">
    <property type="term" value="P:DNA recombination"/>
    <property type="evidence" value="ECO:0007669"/>
    <property type="project" value="UniProtKB-KW"/>
</dbReference>
<dbReference type="InterPro" id="IPR011010">
    <property type="entry name" value="DNA_brk_join_enz"/>
</dbReference>
<comment type="caution">
    <text evidence="5">The sequence shown here is derived from an EMBL/GenBank/DDBJ whole genome shotgun (WGS) entry which is preliminary data.</text>
</comment>
<evidence type="ECO:0000313" key="5">
    <source>
        <dbReference type="EMBL" id="REG92992.1"/>
    </source>
</evidence>
<dbReference type="Gene3D" id="1.10.150.130">
    <property type="match status" value="1"/>
</dbReference>